<evidence type="ECO:0000259" key="8">
    <source>
        <dbReference type="PROSITE" id="PS50893"/>
    </source>
</evidence>
<dbReference type="InterPro" id="IPR003593">
    <property type="entry name" value="AAA+_ATPase"/>
</dbReference>
<evidence type="ECO:0000256" key="2">
    <source>
        <dbReference type="ARBA" id="ARBA00022692"/>
    </source>
</evidence>
<evidence type="ECO:0000256" key="5">
    <source>
        <dbReference type="ARBA" id="ARBA00022989"/>
    </source>
</evidence>
<dbReference type="CDD" id="cd03228">
    <property type="entry name" value="ABCC_MRP_Like"/>
    <property type="match status" value="1"/>
</dbReference>
<feature type="domain" description="ABC transmembrane type-1" evidence="9">
    <location>
        <begin position="65"/>
        <end position="243"/>
    </location>
</feature>
<dbReference type="PROSITE" id="PS50893">
    <property type="entry name" value="ABC_TRANSPORTER_2"/>
    <property type="match status" value="1"/>
</dbReference>
<evidence type="ECO:0000256" key="6">
    <source>
        <dbReference type="ARBA" id="ARBA00023136"/>
    </source>
</evidence>
<keyword evidence="4 10" id="KW-0067">ATP-binding</keyword>
<organism evidence="10 11">
    <name type="scientific">Paenibacillus rhizoplanae</name>
    <dbReference type="NCBI Taxonomy" id="1917181"/>
    <lineage>
        <taxon>Bacteria</taxon>
        <taxon>Bacillati</taxon>
        <taxon>Bacillota</taxon>
        <taxon>Bacilli</taxon>
        <taxon>Bacillales</taxon>
        <taxon>Paenibacillaceae</taxon>
        <taxon>Paenibacillus</taxon>
    </lineage>
</organism>
<keyword evidence="6 7" id="KW-0472">Membrane</keyword>
<dbReference type="GO" id="GO:0005524">
    <property type="term" value="F:ATP binding"/>
    <property type="evidence" value="ECO:0007669"/>
    <property type="project" value="UniProtKB-KW"/>
</dbReference>
<proteinExistence type="predicted"/>
<dbReference type="Gene3D" id="1.20.1560.10">
    <property type="entry name" value="ABC transporter type 1, transmembrane domain"/>
    <property type="match status" value="1"/>
</dbReference>
<feature type="transmembrane region" description="Helical" evidence="7">
    <location>
        <begin position="182"/>
        <end position="206"/>
    </location>
</feature>
<evidence type="ECO:0000256" key="7">
    <source>
        <dbReference type="SAM" id="Phobius"/>
    </source>
</evidence>
<dbReference type="InterPro" id="IPR011527">
    <property type="entry name" value="ABC1_TM_dom"/>
</dbReference>
<keyword evidence="5 7" id="KW-1133">Transmembrane helix</keyword>
<dbReference type="InterPro" id="IPR003439">
    <property type="entry name" value="ABC_transporter-like_ATP-bd"/>
</dbReference>
<dbReference type="SMART" id="SM00382">
    <property type="entry name" value="AAA"/>
    <property type="match status" value="1"/>
</dbReference>
<dbReference type="InterPro" id="IPR027417">
    <property type="entry name" value="P-loop_NTPase"/>
</dbReference>
<feature type="domain" description="ABC transporter" evidence="8">
    <location>
        <begin position="274"/>
        <end position="509"/>
    </location>
</feature>
<accession>A0ABW5F161</accession>
<keyword evidence="11" id="KW-1185">Reference proteome</keyword>
<evidence type="ECO:0000256" key="3">
    <source>
        <dbReference type="ARBA" id="ARBA00022741"/>
    </source>
</evidence>
<keyword evidence="2 7" id="KW-0812">Transmembrane</keyword>
<dbReference type="SUPFAM" id="SSF90123">
    <property type="entry name" value="ABC transporter transmembrane region"/>
    <property type="match status" value="1"/>
</dbReference>
<evidence type="ECO:0000313" key="10">
    <source>
        <dbReference type="EMBL" id="MFD2408319.1"/>
    </source>
</evidence>
<comment type="caution">
    <text evidence="10">The sequence shown here is derived from an EMBL/GenBank/DDBJ whole genome shotgun (WGS) entry which is preliminary data.</text>
</comment>
<dbReference type="RefSeq" id="WP_209992478.1">
    <property type="nucleotide sequence ID" value="NZ_JBHUKY010000003.1"/>
</dbReference>
<dbReference type="Pfam" id="PF00005">
    <property type="entry name" value="ABC_tran"/>
    <property type="match status" value="1"/>
</dbReference>
<dbReference type="PROSITE" id="PS50929">
    <property type="entry name" value="ABC_TM1F"/>
    <property type="match status" value="1"/>
</dbReference>
<dbReference type="Proteomes" id="UP001597448">
    <property type="component" value="Unassembled WGS sequence"/>
</dbReference>
<feature type="transmembrane region" description="Helical" evidence="7">
    <location>
        <begin position="66"/>
        <end position="88"/>
    </location>
</feature>
<dbReference type="InterPro" id="IPR039421">
    <property type="entry name" value="Type_1_exporter"/>
</dbReference>
<feature type="transmembrane region" description="Helical" evidence="7">
    <location>
        <begin position="94"/>
        <end position="112"/>
    </location>
</feature>
<dbReference type="InterPro" id="IPR036640">
    <property type="entry name" value="ABC1_TM_sf"/>
</dbReference>
<dbReference type="EMBL" id="JBHUKY010000003">
    <property type="protein sequence ID" value="MFD2408319.1"/>
    <property type="molecule type" value="Genomic_DNA"/>
</dbReference>
<evidence type="ECO:0000256" key="4">
    <source>
        <dbReference type="ARBA" id="ARBA00022840"/>
    </source>
</evidence>
<dbReference type="Gene3D" id="3.40.50.300">
    <property type="entry name" value="P-loop containing nucleotide triphosphate hydrolases"/>
    <property type="match status" value="1"/>
</dbReference>
<keyword evidence="3" id="KW-0547">Nucleotide-binding</keyword>
<gene>
    <name evidence="10" type="ORF">ACFSX3_00475</name>
</gene>
<sequence length="515" mass="58442">MAGYVLKQILQFISNITINAGVYERCTDYHKQAIAQKSSRLPLILYEDSETMNIKTRAMDCVNREVLSQIYMSSAVFATSAISIISLVSVLASYNLLFILLSLLTVMPYFIARRLRGKDFYALKQRQTKRVRYRDYLWELFNDKTAVKEMRTMGFDQYLREEFKETRVEIDKELWEFSKKDALSLLFCDTIRVIGYTASVVLALVLTISGEINIGLFGASIGAFLAVQNETKKFLMDLGSLPEKISFAKDYYAFLDLPEERKGSVQKESLTESIRLEQLEFTYPNAGAKTITGVNLEILKGEKIAIIGENGSGKTTLSKLILGLYPVQQGRITYDGEALEGLNQETFFQMVSIISQDFMRYSLTLRENVSISDLERADADRDILGVLAMVDLDMDPAQLDRMLGREFDGLELSGGQWQKLSIARGLFRNSELIVMDEPTSALDPLIENQILMNFLTVAQGKTAVIVSHRTGLCRYVDRIVVMKAGEIVEVGSHSELIQREGEYTRLYTTQEQWYV</sequence>
<dbReference type="PANTHER" id="PTHR43394">
    <property type="entry name" value="ATP-DEPENDENT PERMEASE MDL1, MITOCHONDRIAL"/>
    <property type="match status" value="1"/>
</dbReference>
<dbReference type="InterPro" id="IPR017871">
    <property type="entry name" value="ABC_transporter-like_CS"/>
</dbReference>
<protein>
    <submittedName>
        <fullName evidence="10">ABC transporter ATP-binding protein</fullName>
    </submittedName>
</protein>
<dbReference type="SUPFAM" id="SSF52540">
    <property type="entry name" value="P-loop containing nucleoside triphosphate hydrolases"/>
    <property type="match status" value="1"/>
</dbReference>
<evidence type="ECO:0000259" key="9">
    <source>
        <dbReference type="PROSITE" id="PS50929"/>
    </source>
</evidence>
<evidence type="ECO:0000313" key="11">
    <source>
        <dbReference type="Proteomes" id="UP001597448"/>
    </source>
</evidence>
<comment type="subcellular location">
    <subcellularLocation>
        <location evidence="1">Cell membrane</location>
        <topology evidence="1">Multi-pass membrane protein</topology>
    </subcellularLocation>
</comment>
<evidence type="ECO:0000256" key="1">
    <source>
        <dbReference type="ARBA" id="ARBA00004651"/>
    </source>
</evidence>
<name>A0ABW5F161_9BACL</name>
<dbReference type="PROSITE" id="PS00211">
    <property type="entry name" value="ABC_TRANSPORTER_1"/>
    <property type="match status" value="1"/>
</dbReference>
<dbReference type="PANTHER" id="PTHR43394:SF1">
    <property type="entry name" value="ATP-BINDING CASSETTE SUB-FAMILY B MEMBER 10, MITOCHONDRIAL"/>
    <property type="match status" value="1"/>
</dbReference>
<reference evidence="11" key="1">
    <citation type="journal article" date="2019" name="Int. J. Syst. Evol. Microbiol.">
        <title>The Global Catalogue of Microorganisms (GCM) 10K type strain sequencing project: providing services to taxonomists for standard genome sequencing and annotation.</title>
        <authorList>
            <consortium name="The Broad Institute Genomics Platform"/>
            <consortium name="The Broad Institute Genome Sequencing Center for Infectious Disease"/>
            <person name="Wu L."/>
            <person name="Ma J."/>
        </authorList>
    </citation>
    <scope>NUCLEOTIDE SEQUENCE [LARGE SCALE GENOMIC DNA]</scope>
    <source>
        <strain evidence="11">CCM 8725</strain>
    </source>
</reference>